<keyword evidence="8 11" id="KW-0443">Lipid metabolism</keyword>
<dbReference type="GO" id="GO:0004435">
    <property type="term" value="F:phosphatidylinositol-4,5-bisphosphate phospholipase C activity"/>
    <property type="evidence" value="ECO:0007669"/>
    <property type="project" value="UniProtKB-EC"/>
</dbReference>
<dbReference type="PANTHER" id="PTHR10336:SF194">
    <property type="entry name" value="PHOSPHOINOSITIDE PHOSPHOLIPASE C"/>
    <property type="match status" value="1"/>
</dbReference>
<accession>A0AAV0CDU9</accession>
<dbReference type="GO" id="GO:0005886">
    <property type="term" value="C:plasma membrane"/>
    <property type="evidence" value="ECO:0007669"/>
    <property type="project" value="UniProtKB-SubCell"/>
</dbReference>
<dbReference type="PROSITE" id="PS50004">
    <property type="entry name" value="C2"/>
    <property type="match status" value="1"/>
</dbReference>
<dbReference type="GO" id="GO:0051209">
    <property type="term" value="P:release of sequestered calcium ion into cytosol"/>
    <property type="evidence" value="ECO:0007669"/>
    <property type="project" value="TreeGrafter"/>
</dbReference>
<dbReference type="InterPro" id="IPR011992">
    <property type="entry name" value="EF-hand-dom_pair"/>
</dbReference>
<evidence type="ECO:0000259" key="13">
    <source>
        <dbReference type="PROSITE" id="PS50008"/>
    </source>
</evidence>
<dbReference type="CDD" id="cd00275">
    <property type="entry name" value="C2_PLC_like"/>
    <property type="match status" value="1"/>
</dbReference>
<proteinExistence type="predicted"/>
<dbReference type="SMART" id="SM00148">
    <property type="entry name" value="PLCXc"/>
    <property type="match status" value="1"/>
</dbReference>
<keyword evidence="7 11" id="KW-0442">Lipid degradation</keyword>
<evidence type="ECO:0000256" key="10">
    <source>
        <dbReference type="ARBA" id="ARBA00023224"/>
    </source>
</evidence>
<dbReference type="GO" id="GO:0048015">
    <property type="term" value="P:phosphatidylinositol-mediated signaling"/>
    <property type="evidence" value="ECO:0007669"/>
    <property type="project" value="TreeGrafter"/>
</dbReference>
<keyword evidence="5" id="KW-1003">Cell membrane</keyword>
<dbReference type="AlphaFoldDB" id="A0AAV0CDU9"/>
<dbReference type="PANTHER" id="PTHR10336">
    <property type="entry name" value="PHOSPHOINOSITIDE-SPECIFIC PHOSPHOLIPASE C FAMILY PROTEIN"/>
    <property type="match status" value="1"/>
</dbReference>
<dbReference type="SUPFAM" id="SSF51695">
    <property type="entry name" value="PLC-like phosphodiesterases"/>
    <property type="match status" value="1"/>
</dbReference>
<dbReference type="SMART" id="SM00239">
    <property type="entry name" value="C2"/>
    <property type="match status" value="1"/>
</dbReference>
<evidence type="ECO:0000256" key="11">
    <source>
        <dbReference type="RuleBase" id="RU361133"/>
    </source>
</evidence>
<comment type="cofactor">
    <cofactor evidence="2">
        <name>Ca(2+)</name>
        <dbReference type="ChEBI" id="CHEBI:29108"/>
    </cofactor>
</comment>
<dbReference type="Pfam" id="PF00387">
    <property type="entry name" value="PI-PLC-Y"/>
    <property type="match status" value="1"/>
</dbReference>
<feature type="domain" description="C2" evidence="12">
    <location>
        <begin position="410"/>
        <end position="542"/>
    </location>
</feature>
<dbReference type="Gene3D" id="2.60.40.150">
    <property type="entry name" value="C2 domain"/>
    <property type="match status" value="1"/>
</dbReference>
<comment type="caution">
    <text evidence="14">The sequence shown here is derived from an EMBL/GenBank/DDBJ whole genome shotgun (WGS) entry which is preliminary data.</text>
</comment>
<dbReference type="Gene3D" id="3.20.20.190">
    <property type="entry name" value="Phosphatidylinositol (PI) phosphodiesterase"/>
    <property type="match status" value="1"/>
</dbReference>
<feature type="domain" description="PI-PLC Y-box" evidence="13">
    <location>
        <begin position="324"/>
        <end position="410"/>
    </location>
</feature>
<dbReference type="InterPro" id="IPR000008">
    <property type="entry name" value="C2_dom"/>
</dbReference>
<dbReference type="PRINTS" id="PR00390">
    <property type="entry name" value="PHPHLIPASEC"/>
</dbReference>
<evidence type="ECO:0000313" key="15">
    <source>
        <dbReference type="Proteomes" id="UP001152523"/>
    </source>
</evidence>
<dbReference type="PROSITE" id="PS50008">
    <property type="entry name" value="PIPLC_Y_DOMAIN"/>
    <property type="match status" value="1"/>
</dbReference>
<dbReference type="SUPFAM" id="SSF49562">
    <property type="entry name" value="C2 domain (Calcium/lipid-binding domain, CaLB)"/>
    <property type="match status" value="1"/>
</dbReference>
<evidence type="ECO:0000256" key="8">
    <source>
        <dbReference type="ARBA" id="ARBA00023098"/>
    </source>
</evidence>
<dbReference type="Pfam" id="PF09279">
    <property type="entry name" value="EF-hand_like"/>
    <property type="match status" value="1"/>
</dbReference>
<reference evidence="14" key="1">
    <citation type="submission" date="2022-07" db="EMBL/GenBank/DDBJ databases">
        <authorList>
            <person name="Macas J."/>
            <person name="Novak P."/>
            <person name="Neumann P."/>
        </authorList>
    </citation>
    <scope>NUCLEOTIDE SEQUENCE</scope>
</reference>
<comment type="catalytic activity">
    <reaction evidence="1 11">
        <text>a 1,2-diacyl-sn-glycero-3-phospho-(1D-myo-inositol-4,5-bisphosphate) + H2O = 1D-myo-inositol 1,4,5-trisphosphate + a 1,2-diacyl-sn-glycerol + H(+)</text>
        <dbReference type="Rhea" id="RHEA:33179"/>
        <dbReference type="ChEBI" id="CHEBI:15377"/>
        <dbReference type="ChEBI" id="CHEBI:15378"/>
        <dbReference type="ChEBI" id="CHEBI:17815"/>
        <dbReference type="ChEBI" id="CHEBI:58456"/>
        <dbReference type="ChEBI" id="CHEBI:203600"/>
        <dbReference type="EC" id="3.1.4.11"/>
    </reaction>
</comment>
<dbReference type="FunFam" id="3.20.20.190:FF:000010">
    <property type="entry name" value="Phosphoinositide phospholipase C"/>
    <property type="match status" value="1"/>
</dbReference>
<dbReference type="InterPro" id="IPR015359">
    <property type="entry name" value="PLC_EF-hand-like"/>
</dbReference>
<evidence type="ECO:0000313" key="14">
    <source>
        <dbReference type="EMBL" id="CAH9075220.1"/>
    </source>
</evidence>
<comment type="subcellular location">
    <subcellularLocation>
        <location evidence="3">Cell membrane</location>
        <topology evidence="3">Peripheral membrane protein</topology>
    </subcellularLocation>
</comment>
<protein>
    <recommendedName>
        <fullName evidence="4 11">Phosphoinositide phospholipase C</fullName>
        <ecNumber evidence="4 11">3.1.4.11</ecNumber>
    </recommendedName>
</protein>
<evidence type="ECO:0000259" key="12">
    <source>
        <dbReference type="PROSITE" id="PS50004"/>
    </source>
</evidence>
<evidence type="ECO:0000256" key="6">
    <source>
        <dbReference type="ARBA" id="ARBA00022801"/>
    </source>
</evidence>
<dbReference type="InterPro" id="IPR000909">
    <property type="entry name" value="PLipase_C_PInositol-sp_X_dom"/>
</dbReference>
<evidence type="ECO:0000256" key="3">
    <source>
        <dbReference type="ARBA" id="ARBA00004202"/>
    </source>
</evidence>
<evidence type="ECO:0000256" key="2">
    <source>
        <dbReference type="ARBA" id="ARBA00001913"/>
    </source>
</evidence>
<dbReference type="Pfam" id="PF00168">
    <property type="entry name" value="C2"/>
    <property type="match status" value="1"/>
</dbReference>
<name>A0AAV0CDU9_9ASTE</name>
<dbReference type="InterPro" id="IPR001192">
    <property type="entry name" value="PI-PLC_fam"/>
</dbReference>
<dbReference type="InterPro" id="IPR035892">
    <property type="entry name" value="C2_domain_sf"/>
</dbReference>
<dbReference type="Pfam" id="PF00388">
    <property type="entry name" value="PI-PLC-X"/>
    <property type="match status" value="1"/>
</dbReference>
<sequence length="560" mass="63823">MAHQHFRVCCCFLGFKQRAAEAPDDIRDVFSKYSDENGIMTANDLLKFLNEKQKETDATIETAEKILNSVKRLQKTFDIDQFFHYLLSDLNNAHNTKVHHDMSAPLAHYFIFTGHNSYLTGNQFSSKSSDKPIVKALKEGVRVIELDLWPNSRKNDIKVCHGRTLTSPVKLIKCLKAIKNNAFVTSKYPVIITFEDHLDANLQAKVAMMVKQTFGDMLFCPESDLNEFPSPECLKGRVMISTKPPKKYSKSGSVIKRHSIKETSFATNGLSSTHGSHHLDADVLEADDEKSTTEYKNIIAICASKLKGSMKNLPSHDHKVTRLSMSEETLKLSINSHGKELIRLTQRSFLRVYPKGSRITSSNYNPFTGWMHGAQMVAFNMQGYGKYLWIMQGMFRANGCCGYLKKPAFLLGDGNYDEVFDPMALPVKKTLKVNIYMGEGWRTDFHFRHFDFCSPPDFYTKVSIVGMPCDRTRAKKTHRIDDQWVPTWNGNEFKFQLRFPELALLRVVVRDHDPAGEDGFGGQTCLPISELKAGFRSVPLYDHRGDKYKNVRLLMGFEFI</sequence>
<evidence type="ECO:0000256" key="9">
    <source>
        <dbReference type="ARBA" id="ARBA00023136"/>
    </source>
</evidence>
<organism evidence="14 15">
    <name type="scientific">Cuscuta epithymum</name>
    <dbReference type="NCBI Taxonomy" id="186058"/>
    <lineage>
        <taxon>Eukaryota</taxon>
        <taxon>Viridiplantae</taxon>
        <taxon>Streptophyta</taxon>
        <taxon>Embryophyta</taxon>
        <taxon>Tracheophyta</taxon>
        <taxon>Spermatophyta</taxon>
        <taxon>Magnoliopsida</taxon>
        <taxon>eudicotyledons</taxon>
        <taxon>Gunneridae</taxon>
        <taxon>Pentapetalae</taxon>
        <taxon>asterids</taxon>
        <taxon>lamiids</taxon>
        <taxon>Solanales</taxon>
        <taxon>Convolvulaceae</taxon>
        <taxon>Cuscuteae</taxon>
        <taxon>Cuscuta</taxon>
        <taxon>Cuscuta subgen. Cuscuta</taxon>
    </lineage>
</organism>
<evidence type="ECO:0000256" key="1">
    <source>
        <dbReference type="ARBA" id="ARBA00001195"/>
    </source>
</evidence>
<evidence type="ECO:0000256" key="7">
    <source>
        <dbReference type="ARBA" id="ARBA00022963"/>
    </source>
</evidence>
<dbReference type="Gene3D" id="1.10.238.10">
    <property type="entry name" value="EF-hand"/>
    <property type="match status" value="1"/>
</dbReference>
<evidence type="ECO:0000256" key="5">
    <source>
        <dbReference type="ARBA" id="ARBA00022475"/>
    </source>
</evidence>
<dbReference type="FunFam" id="2.60.40.150:FF:000060">
    <property type="entry name" value="Phosphoinositide phospholipase C"/>
    <property type="match status" value="1"/>
</dbReference>
<dbReference type="EC" id="3.1.4.11" evidence="4 11"/>
<dbReference type="GO" id="GO:0006950">
    <property type="term" value="P:response to stress"/>
    <property type="evidence" value="ECO:0007669"/>
    <property type="project" value="UniProtKB-ARBA"/>
</dbReference>
<dbReference type="InterPro" id="IPR017946">
    <property type="entry name" value="PLC-like_Pdiesterase_TIM-brl"/>
</dbReference>
<keyword evidence="10" id="KW-0807">Transducer</keyword>
<dbReference type="Proteomes" id="UP001152523">
    <property type="component" value="Unassembled WGS sequence"/>
</dbReference>
<dbReference type="PROSITE" id="PS50007">
    <property type="entry name" value="PIPLC_X_DOMAIN"/>
    <property type="match status" value="1"/>
</dbReference>
<dbReference type="GO" id="GO:0016042">
    <property type="term" value="P:lipid catabolic process"/>
    <property type="evidence" value="ECO:0007669"/>
    <property type="project" value="UniProtKB-KW"/>
</dbReference>
<keyword evidence="15" id="KW-1185">Reference proteome</keyword>
<dbReference type="EMBL" id="CAMAPF010000028">
    <property type="protein sequence ID" value="CAH9075220.1"/>
    <property type="molecule type" value="Genomic_DNA"/>
</dbReference>
<keyword evidence="9" id="KW-0472">Membrane</keyword>
<dbReference type="SMART" id="SM00149">
    <property type="entry name" value="PLCYc"/>
    <property type="match status" value="1"/>
</dbReference>
<dbReference type="SUPFAM" id="SSF47473">
    <property type="entry name" value="EF-hand"/>
    <property type="match status" value="1"/>
</dbReference>
<keyword evidence="6 11" id="KW-0378">Hydrolase</keyword>
<evidence type="ECO:0000256" key="4">
    <source>
        <dbReference type="ARBA" id="ARBA00012368"/>
    </source>
</evidence>
<gene>
    <name evidence="14" type="ORF">CEPIT_LOCUS5278</name>
</gene>
<dbReference type="InterPro" id="IPR001711">
    <property type="entry name" value="PLipase_C_Pinositol-sp_Y"/>
</dbReference>